<evidence type="ECO:0000313" key="3">
    <source>
        <dbReference type="EMBL" id="SVC48030.1"/>
    </source>
</evidence>
<keyword evidence="1" id="KW-0808">Transferase</keyword>
<dbReference type="PANTHER" id="PTHR43018:SF2">
    <property type="entry name" value="PHOSPHO-2-DEHYDRO-3-DEOXYHEPTONATE ALDOLASE"/>
    <property type="match status" value="1"/>
</dbReference>
<dbReference type="GO" id="GO:0016740">
    <property type="term" value="F:transferase activity"/>
    <property type="evidence" value="ECO:0007669"/>
    <property type="project" value="UniProtKB-KW"/>
</dbReference>
<dbReference type="InterPro" id="IPR013785">
    <property type="entry name" value="Aldolase_TIM"/>
</dbReference>
<reference evidence="3" key="1">
    <citation type="submission" date="2018-05" db="EMBL/GenBank/DDBJ databases">
        <authorList>
            <person name="Lanie J.A."/>
            <person name="Ng W.-L."/>
            <person name="Kazmierczak K.M."/>
            <person name="Andrzejewski T.M."/>
            <person name="Davidsen T.M."/>
            <person name="Wayne K.J."/>
            <person name="Tettelin H."/>
            <person name="Glass J.I."/>
            <person name="Rusch D."/>
            <person name="Podicherti R."/>
            <person name="Tsui H.-C.T."/>
            <person name="Winkler M.E."/>
        </authorList>
    </citation>
    <scope>NUCLEOTIDE SEQUENCE</scope>
</reference>
<feature type="non-terminal residue" evidence="3">
    <location>
        <position position="212"/>
    </location>
</feature>
<dbReference type="AlphaFoldDB" id="A0A382MHB1"/>
<protein>
    <recommendedName>
        <fullName evidence="2">DAHP synthetase I/KDSA domain-containing protein</fullName>
    </recommendedName>
</protein>
<dbReference type="InterPro" id="IPR006218">
    <property type="entry name" value="DAHP1/KDSA"/>
</dbReference>
<dbReference type="EMBL" id="UINC01093538">
    <property type="protein sequence ID" value="SVC48030.1"/>
    <property type="molecule type" value="Genomic_DNA"/>
</dbReference>
<sequence>MKDISSNDLTNNFPLAARSAEKERSVIRVLDTEIGGDSVVVIAGPCAVENRDQLLDIAENVKSRGARIIRGGAYKPLTFPYRSESFFELGEEGLRYLADAREKTGLPVVTEVMDPRLVDLVSEYADILQIGARNMQNFPLLNEVARVKKPVLLKRHFGCSLRDWLGAAEYILHGGNPDVILCERGIAAPHTHQPTARFIVDLQAVPAVHEFT</sequence>
<evidence type="ECO:0000256" key="1">
    <source>
        <dbReference type="ARBA" id="ARBA00022679"/>
    </source>
</evidence>
<dbReference type="Gene3D" id="3.20.20.70">
    <property type="entry name" value="Aldolase class I"/>
    <property type="match status" value="1"/>
</dbReference>
<organism evidence="3">
    <name type="scientific">marine metagenome</name>
    <dbReference type="NCBI Taxonomy" id="408172"/>
    <lineage>
        <taxon>unclassified sequences</taxon>
        <taxon>metagenomes</taxon>
        <taxon>ecological metagenomes</taxon>
    </lineage>
</organism>
<gene>
    <name evidence="3" type="ORF">METZ01_LOCUS300884</name>
</gene>
<dbReference type="PANTHER" id="PTHR43018">
    <property type="entry name" value="PHOSPHO-2-DEHYDRO-3-DEOXYHEPTONATE ALDOLASE"/>
    <property type="match status" value="1"/>
</dbReference>
<dbReference type="Pfam" id="PF00793">
    <property type="entry name" value="DAHP_synth_1"/>
    <property type="match status" value="1"/>
</dbReference>
<name>A0A382MHB1_9ZZZZ</name>
<proteinExistence type="predicted"/>
<dbReference type="SUPFAM" id="SSF51569">
    <property type="entry name" value="Aldolase"/>
    <property type="match status" value="1"/>
</dbReference>
<accession>A0A382MHB1</accession>
<dbReference type="InterPro" id="IPR052899">
    <property type="entry name" value="Class-I_DAHP_synthase"/>
</dbReference>
<feature type="domain" description="DAHP synthetase I/KDSA" evidence="2">
    <location>
        <begin position="31"/>
        <end position="211"/>
    </location>
</feature>
<evidence type="ECO:0000259" key="2">
    <source>
        <dbReference type="Pfam" id="PF00793"/>
    </source>
</evidence>